<evidence type="ECO:0000256" key="1">
    <source>
        <dbReference type="SAM" id="MobiDB-lite"/>
    </source>
</evidence>
<keyword evidence="3" id="KW-1185">Reference proteome</keyword>
<dbReference type="EMBL" id="JAAAUY010000036">
    <property type="protein sequence ID" value="KAF9337135.1"/>
    <property type="molecule type" value="Genomic_DNA"/>
</dbReference>
<feature type="compositionally biased region" description="Low complexity" evidence="1">
    <location>
        <begin position="12"/>
        <end position="36"/>
    </location>
</feature>
<feature type="compositionally biased region" description="Low complexity" evidence="1">
    <location>
        <begin position="143"/>
        <end position="166"/>
    </location>
</feature>
<dbReference type="AlphaFoldDB" id="A0A9P5VQZ6"/>
<feature type="compositionally biased region" description="Polar residues" evidence="1">
    <location>
        <begin position="37"/>
        <end position="46"/>
    </location>
</feature>
<evidence type="ECO:0000313" key="2">
    <source>
        <dbReference type="EMBL" id="KAF9337135.1"/>
    </source>
</evidence>
<protein>
    <submittedName>
        <fullName evidence="2">Uncharacterized protein</fullName>
    </submittedName>
</protein>
<comment type="caution">
    <text evidence="2">The sequence shown here is derived from an EMBL/GenBank/DDBJ whole genome shotgun (WGS) entry which is preliminary data.</text>
</comment>
<feature type="compositionally biased region" description="Low complexity" evidence="1">
    <location>
        <begin position="68"/>
        <end position="93"/>
    </location>
</feature>
<organism evidence="2 3">
    <name type="scientific">Podila minutissima</name>
    <dbReference type="NCBI Taxonomy" id="64525"/>
    <lineage>
        <taxon>Eukaryota</taxon>
        <taxon>Fungi</taxon>
        <taxon>Fungi incertae sedis</taxon>
        <taxon>Mucoromycota</taxon>
        <taxon>Mortierellomycotina</taxon>
        <taxon>Mortierellomycetes</taxon>
        <taxon>Mortierellales</taxon>
        <taxon>Mortierellaceae</taxon>
        <taxon>Podila</taxon>
    </lineage>
</organism>
<reference evidence="2" key="1">
    <citation type="journal article" date="2020" name="Fungal Divers.">
        <title>Resolving the Mortierellaceae phylogeny through synthesis of multi-gene phylogenetics and phylogenomics.</title>
        <authorList>
            <person name="Vandepol N."/>
            <person name="Liber J."/>
            <person name="Desiro A."/>
            <person name="Na H."/>
            <person name="Kennedy M."/>
            <person name="Barry K."/>
            <person name="Grigoriev I.V."/>
            <person name="Miller A.N."/>
            <person name="O'Donnell K."/>
            <person name="Stajich J.E."/>
            <person name="Bonito G."/>
        </authorList>
    </citation>
    <scope>NUCLEOTIDE SEQUENCE</scope>
    <source>
        <strain evidence="2">NVP1</strain>
    </source>
</reference>
<feature type="compositionally biased region" description="Polar residues" evidence="1">
    <location>
        <begin position="229"/>
        <end position="238"/>
    </location>
</feature>
<dbReference type="Proteomes" id="UP000696485">
    <property type="component" value="Unassembled WGS sequence"/>
</dbReference>
<gene>
    <name evidence="2" type="ORF">BG006_006165</name>
</gene>
<feature type="region of interest" description="Disordered" evidence="1">
    <location>
        <begin position="1"/>
        <end position="262"/>
    </location>
</feature>
<evidence type="ECO:0000313" key="3">
    <source>
        <dbReference type="Proteomes" id="UP000696485"/>
    </source>
</evidence>
<sequence>MLQKKTLGENTGNNAANGAQQGPSLLTLAQQRQQATSGTSLATGTRTPGGLSRLAGLGATPPSPSPPLSTLQPTTTPPLSALASSSSAATGTGVRRSLTHLAKPASPASTTSSSSSPSLASLSSSTAPRRSLAGLGTRSTPQPSSATSALGSTSLTLGLSNGPLGLQARSGAGLLGSSRLHSKDSPTLAELSRQRLQQPVEDSKPEAQALEPSQIARKPDVFGGAEVTAPQTSQPTAVSSAPKKPTPSTPAATAPSSTPTPSISACLSSSTFFDHEAASPAVSLIAPPSHFALSIFAKLEPVPSTTMHTTLSSLSSSPYGPVDTINQHLAHSKTNLDSITVFQFNEPSPDDVVFKAQGHRALQPGSLAKS</sequence>
<feature type="compositionally biased region" description="Low complexity" evidence="1">
    <location>
        <begin position="105"/>
        <end position="133"/>
    </location>
</feature>
<accession>A0A9P5VQZ6</accession>
<name>A0A9P5VQZ6_9FUNG</name>
<proteinExistence type="predicted"/>
<feature type="compositionally biased region" description="Low complexity" evidence="1">
    <location>
        <begin position="249"/>
        <end position="262"/>
    </location>
</feature>